<dbReference type="SUPFAM" id="SSF46689">
    <property type="entry name" value="Homeodomain-like"/>
    <property type="match status" value="1"/>
</dbReference>
<dbReference type="PANTHER" id="PTHR30461:SF2">
    <property type="entry name" value="SERINE RECOMBINASE PINE-RELATED"/>
    <property type="match status" value="1"/>
</dbReference>
<comment type="caution">
    <text evidence="9">The sequence shown here is derived from an EMBL/GenBank/DDBJ whole genome shotgun (WGS) entry which is preliminary data.</text>
</comment>
<dbReference type="Gene3D" id="3.40.50.1390">
    <property type="entry name" value="Resolvase, N-terminal catalytic domain"/>
    <property type="match status" value="1"/>
</dbReference>
<dbReference type="InterPro" id="IPR006119">
    <property type="entry name" value="Resolv_N"/>
</dbReference>
<dbReference type="GO" id="GO:0003677">
    <property type="term" value="F:DNA binding"/>
    <property type="evidence" value="ECO:0007669"/>
    <property type="project" value="UniProtKB-KW"/>
</dbReference>
<dbReference type="AlphaFoldDB" id="A0A176Y8X0"/>
<keyword evidence="10" id="KW-1185">Reference proteome</keyword>
<dbReference type="Proteomes" id="UP000076959">
    <property type="component" value="Unassembled WGS sequence"/>
</dbReference>
<dbReference type="EMBL" id="LUUB01000128">
    <property type="protein sequence ID" value="OAE96995.1"/>
    <property type="molecule type" value="Genomic_DNA"/>
</dbReference>
<dbReference type="GO" id="GO:0015074">
    <property type="term" value="P:DNA integration"/>
    <property type="evidence" value="ECO:0007669"/>
    <property type="project" value="UniProtKB-KW"/>
</dbReference>
<keyword evidence="5" id="KW-0233">DNA recombination</keyword>
<reference evidence="9 10" key="1">
    <citation type="submission" date="2016-03" db="EMBL/GenBank/DDBJ databases">
        <title>Draft Genome Sequence of the Strain BR 10245 (Bradyrhizobium sp.) isolated from nodules of Centrolobium paraense.</title>
        <authorList>
            <person name="Simoes-Araujo J.L.Sr."/>
            <person name="Barauna A.C."/>
            <person name="Silva K."/>
            <person name="Zilli J.E."/>
        </authorList>
    </citation>
    <scope>NUCLEOTIDE SEQUENCE [LARGE SCALE GENOMIC DNA]</scope>
    <source>
        <strain evidence="9 10">BR 10245</strain>
    </source>
</reference>
<keyword evidence="2" id="KW-0229">DNA integration</keyword>
<keyword evidence="4" id="KW-0238">DNA-binding</keyword>
<dbReference type="CDD" id="cd00569">
    <property type="entry name" value="HTH_Hin_like"/>
    <property type="match status" value="1"/>
</dbReference>
<dbReference type="SMART" id="SM00857">
    <property type="entry name" value="Resolvase"/>
    <property type="match status" value="1"/>
</dbReference>
<sequence>MAKFGYARVSTTAQDYALQVEALKAAGCERIFSEKRSGKSLDSRPEFKRLMRALTPGDVVVVTRLDRLARSSRDLQNIVHDLLEAGCGFTSLAEPWCDTTSPAGKLLVTILGGISEFERSLILARTEAGIAKARKQGKRFGRPSALDAGQRRKIAERYAAGETMAALAEDYEVGEATIWRALQPAA</sequence>
<dbReference type="InterPro" id="IPR050639">
    <property type="entry name" value="SSR_resolvase"/>
</dbReference>
<dbReference type="PANTHER" id="PTHR30461">
    <property type="entry name" value="DNA-INVERTASE FROM LAMBDOID PROPHAGE"/>
    <property type="match status" value="1"/>
</dbReference>
<proteinExistence type="inferred from homology"/>
<feature type="active site" description="O-(5'-phospho-DNA)-serine intermediate" evidence="6 7">
    <location>
        <position position="10"/>
    </location>
</feature>
<dbReference type="OrthoDB" id="9800103at2"/>
<evidence type="ECO:0000256" key="2">
    <source>
        <dbReference type="ARBA" id="ARBA00022908"/>
    </source>
</evidence>
<evidence type="ECO:0000259" key="8">
    <source>
        <dbReference type="PROSITE" id="PS51736"/>
    </source>
</evidence>
<dbReference type="PROSITE" id="PS00397">
    <property type="entry name" value="RECOMBINASES_1"/>
    <property type="match status" value="1"/>
</dbReference>
<evidence type="ECO:0000313" key="9">
    <source>
        <dbReference type="EMBL" id="OAE96995.1"/>
    </source>
</evidence>
<evidence type="ECO:0000256" key="3">
    <source>
        <dbReference type="ARBA" id="ARBA00023100"/>
    </source>
</evidence>
<dbReference type="InterPro" id="IPR006118">
    <property type="entry name" value="Recombinase_CS"/>
</dbReference>
<dbReference type="PROSITE" id="PS51736">
    <property type="entry name" value="RECOMBINASES_3"/>
    <property type="match status" value="1"/>
</dbReference>
<name>A0A176Y8X0_9BRAD</name>
<dbReference type="GO" id="GO:0000150">
    <property type="term" value="F:DNA strand exchange activity"/>
    <property type="evidence" value="ECO:0007669"/>
    <property type="project" value="UniProtKB-KW"/>
</dbReference>
<dbReference type="RefSeq" id="WP_063708997.1">
    <property type="nucleotide sequence ID" value="NZ_LUUB01000128.1"/>
</dbReference>
<dbReference type="InterPro" id="IPR036162">
    <property type="entry name" value="Resolvase-like_N_sf"/>
</dbReference>
<dbReference type="SUPFAM" id="SSF53041">
    <property type="entry name" value="Resolvase-like"/>
    <property type="match status" value="1"/>
</dbReference>
<protein>
    <submittedName>
        <fullName evidence="9">DNA invertase Pin</fullName>
    </submittedName>
</protein>
<evidence type="ECO:0000256" key="6">
    <source>
        <dbReference type="PIRSR" id="PIRSR606118-50"/>
    </source>
</evidence>
<comment type="similarity">
    <text evidence="1">Belongs to the site-specific recombinase resolvase family.</text>
</comment>
<dbReference type="Pfam" id="PF00239">
    <property type="entry name" value="Resolvase"/>
    <property type="match status" value="1"/>
</dbReference>
<dbReference type="InterPro" id="IPR009057">
    <property type="entry name" value="Homeodomain-like_sf"/>
</dbReference>
<evidence type="ECO:0000256" key="4">
    <source>
        <dbReference type="ARBA" id="ARBA00023125"/>
    </source>
</evidence>
<organism evidence="9 10">
    <name type="scientific">Bradyrhizobium centrolobii</name>
    <dbReference type="NCBI Taxonomy" id="1505087"/>
    <lineage>
        <taxon>Bacteria</taxon>
        <taxon>Pseudomonadati</taxon>
        <taxon>Pseudomonadota</taxon>
        <taxon>Alphaproteobacteria</taxon>
        <taxon>Hyphomicrobiales</taxon>
        <taxon>Nitrobacteraceae</taxon>
        <taxon>Bradyrhizobium</taxon>
    </lineage>
</organism>
<dbReference type="Gene3D" id="1.10.10.60">
    <property type="entry name" value="Homeodomain-like"/>
    <property type="match status" value="1"/>
</dbReference>
<feature type="domain" description="Resolvase/invertase-type recombinase catalytic" evidence="8">
    <location>
        <begin position="2"/>
        <end position="137"/>
    </location>
</feature>
<keyword evidence="3" id="KW-0230">DNA invertase</keyword>
<evidence type="ECO:0000313" key="10">
    <source>
        <dbReference type="Proteomes" id="UP000076959"/>
    </source>
</evidence>
<dbReference type="CDD" id="cd03768">
    <property type="entry name" value="SR_ResInv"/>
    <property type="match status" value="1"/>
</dbReference>
<gene>
    <name evidence="9" type="ORF">AYJ54_36150</name>
</gene>
<dbReference type="FunFam" id="3.40.50.1390:FF:000001">
    <property type="entry name" value="DNA recombinase"/>
    <property type="match status" value="1"/>
</dbReference>
<evidence type="ECO:0000256" key="7">
    <source>
        <dbReference type="PROSITE-ProRule" id="PRU10137"/>
    </source>
</evidence>
<evidence type="ECO:0000256" key="1">
    <source>
        <dbReference type="ARBA" id="ARBA00009913"/>
    </source>
</evidence>
<evidence type="ECO:0000256" key="5">
    <source>
        <dbReference type="ARBA" id="ARBA00023172"/>
    </source>
</evidence>
<dbReference type="PROSITE" id="PS00398">
    <property type="entry name" value="RECOMBINASES_2"/>
    <property type="match status" value="1"/>
</dbReference>
<accession>A0A176Y8X0</accession>